<dbReference type="PANTHER" id="PTHR11070:SF2">
    <property type="entry name" value="ATP-DEPENDENT DNA HELICASE SRS2"/>
    <property type="match status" value="1"/>
</dbReference>
<proteinExistence type="predicted"/>
<dbReference type="Proteomes" id="UP000005845">
    <property type="component" value="Unassembled WGS sequence"/>
</dbReference>
<dbReference type="eggNOG" id="COG0210">
    <property type="taxonomic scope" value="Bacteria"/>
</dbReference>
<dbReference type="SUPFAM" id="SSF52540">
    <property type="entry name" value="P-loop containing nucleoside triphosphate hydrolases"/>
    <property type="match status" value="1"/>
</dbReference>
<dbReference type="Gene3D" id="3.40.50.300">
    <property type="entry name" value="P-loop containing nucleotide triphosphate hydrolases"/>
    <property type="match status" value="2"/>
</dbReference>
<keyword evidence="3" id="KW-0347">Helicase</keyword>
<sequence length="506" mass="55228">MTNPAPDLAAVSCAFSQALPASVEMPAGTGKTQLLAATVTALTRAGSTVLVLTHTHAGVDAIRRRLKHFHAPPLFTVTTITSFAFRLARAYPTLAGVTVPAVPAWNDSEAYLQGAVNTCSSRHIRRVLEASFAVLLVDEYQDNSQLQHEFVVALSRAIRRIGVLGDPLQAIFGFSDPLVPWPTVTDTFPPFQASIKPWRWHEHNSALGEWLLAIRPLLTAGATLDLSPQSLPPGVTFVATQHARRSMQLRDAVKRIPRTDSAVVISGPRPDQARRMSADLTGEYTTMEDIAGNFMNERLTRLAATPPEQYSLWLAETIKKCFSGHSGIDRPIMDKLRHGKDIRHLRRDGLADAVGALATLTTNPSLHELVAAMDDIRNHPGCLRLHSREAWADMRTAILESAAAEDGSVDLVDALARTRDRLRHLGRGNRRRVVSRTLLVKGLEYDHAILADVSAISDAHNLYVALSRGRKTVTILGENDHITVTPTQLAPRPSARGSARAKNGRG</sequence>
<gene>
    <name evidence="7" type="ORF">GOSPT_010_00020</name>
</gene>
<keyword evidence="2" id="KW-0378">Hydrolase</keyword>
<feature type="compositionally biased region" description="Low complexity" evidence="5">
    <location>
        <begin position="490"/>
        <end position="506"/>
    </location>
</feature>
<evidence type="ECO:0000259" key="6">
    <source>
        <dbReference type="Pfam" id="PF00580"/>
    </source>
</evidence>
<dbReference type="RefSeq" id="WP_005202260.1">
    <property type="nucleotide sequence ID" value="NZ_BAFC01000010.1"/>
</dbReference>
<dbReference type="Pfam" id="PF00580">
    <property type="entry name" value="UvrD-helicase"/>
    <property type="match status" value="1"/>
</dbReference>
<evidence type="ECO:0000313" key="8">
    <source>
        <dbReference type="Proteomes" id="UP000005845"/>
    </source>
</evidence>
<dbReference type="GO" id="GO:0043138">
    <property type="term" value="F:3'-5' DNA helicase activity"/>
    <property type="evidence" value="ECO:0007669"/>
    <property type="project" value="TreeGrafter"/>
</dbReference>
<dbReference type="EMBL" id="BAFC01000010">
    <property type="protein sequence ID" value="GAB37521.1"/>
    <property type="molecule type" value="Genomic_DNA"/>
</dbReference>
<dbReference type="AlphaFoldDB" id="H5TVL3"/>
<accession>H5TVL3</accession>
<protein>
    <recommendedName>
        <fullName evidence="6">UvrD-like helicase ATP-binding domain-containing protein</fullName>
    </recommendedName>
</protein>
<evidence type="ECO:0000256" key="3">
    <source>
        <dbReference type="ARBA" id="ARBA00022806"/>
    </source>
</evidence>
<dbReference type="InterPro" id="IPR000212">
    <property type="entry name" value="DNA_helicase_UvrD/REP"/>
</dbReference>
<dbReference type="GO" id="GO:0003677">
    <property type="term" value="F:DNA binding"/>
    <property type="evidence" value="ECO:0007669"/>
    <property type="project" value="InterPro"/>
</dbReference>
<evidence type="ECO:0000256" key="1">
    <source>
        <dbReference type="ARBA" id="ARBA00022741"/>
    </source>
</evidence>
<organism evidence="7 8">
    <name type="scientific">Gordonia sputi NBRC 100414</name>
    <dbReference type="NCBI Taxonomy" id="1089453"/>
    <lineage>
        <taxon>Bacteria</taxon>
        <taxon>Bacillati</taxon>
        <taxon>Actinomycetota</taxon>
        <taxon>Actinomycetes</taxon>
        <taxon>Mycobacteriales</taxon>
        <taxon>Gordoniaceae</taxon>
        <taxon>Gordonia</taxon>
    </lineage>
</organism>
<keyword evidence="1" id="KW-0547">Nucleotide-binding</keyword>
<dbReference type="GO" id="GO:0016787">
    <property type="term" value="F:hydrolase activity"/>
    <property type="evidence" value="ECO:0007669"/>
    <property type="project" value="UniProtKB-KW"/>
</dbReference>
<evidence type="ECO:0000256" key="5">
    <source>
        <dbReference type="SAM" id="MobiDB-lite"/>
    </source>
</evidence>
<feature type="region of interest" description="Disordered" evidence="5">
    <location>
        <begin position="486"/>
        <end position="506"/>
    </location>
</feature>
<comment type="caution">
    <text evidence="7">The sequence shown here is derived from an EMBL/GenBank/DDBJ whole genome shotgun (WGS) entry which is preliminary data.</text>
</comment>
<dbReference type="InterPro" id="IPR014016">
    <property type="entry name" value="UvrD-like_ATP-bd"/>
</dbReference>
<name>H5TVL3_9ACTN</name>
<evidence type="ECO:0000256" key="4">
    <source>
        <dbReference type="ARBA" id="ARBA00022840"/>
    </source>
</evidence>
<dbReference type="InterPro" id="IPR027417">
    <property type="entry name" value="P-loop_NTPase"/>
</dbReference>
<reference evidence="7 8" key="1">
    <citation type="submission" date="2012-02" db="EMBL/GenBank/DDBJ databases">
        <title>Whole genome shotgun sequence of Gordonia sputi NBRC 100414.</title>
        <authorList>
            <person name="Yoshida I."/>
            <person name="Hosoyama A."/>
            <person name="Tsuchikane K."/>
            <person name="Katsumata H."/>
            <person name="Yamazaki S."/>
            <person name="Fujita N."/>
        </authorList>
    </citation>
    <scope>NUCLEOTIDE SEQUENCE [LARGE SCALE GENOMIC DNA]</scope>
    <source>
        <strain evidence="7 8">NBRC 100414</strain>
    </source>
</reference>
<dbReference type="PANTHER" id="PTHR11070">
    <property type="entry name" value="UVRD / RECB / PCRA DNA HELICASE FAMILY MEMBER"/>
    <property type="match status" value="1"/>
</dbReference>
<evidence type="ECO:0000313" key="7">
    <source>
        <dbReference type="EMBL" id="GAB37521.1"/>
    </source>
</evidence>
<feature type="domain" description="UvrD-like helicase ATP-binding" evidence="6">
    <location>
        <begin position="121"/>
        <end position="174"/>
    </location>
</feature>
<dbReference type="GO" id="GO:0005524">
    <property type="term" value="F:ATP binding"/>
    <property type="evidence" value="ECO:0007669"/>
    <property type="project" value="UniProtKB-KW"/>
</dbReference>
<keyword evidence="8" id="KW-1185">Reference proteome</keyword>
<evidence type="ECO:0000256" key="2">
    <source>
        <dbReference type="ARBA" id="ARBA00022801"/>
    </source>
</evidence>
<dbReference type="GO" id="GO:0000725">
    <property type="term" value="P:recombinational repair"/>
    <property type="evidence" value="ECO:0007669"/>
    <property type="project" value="TreeGrafter"/>
</dbReference>
<keyword evidence="4" id="KW-0067">ATP-binding</keyword>